<organism evidence="2 3">
    <name type="scientific">Halorubrum aquaticum</name>
    <dbReference type="NCBI Taxonomy" id="387340"/>
    <lineage>
        <taxon>Archaea</taxon>
        <taxon>Methanobacteriati</taxon>
        <taxon>Methanobacteriota</taxon>
        <taxon>Stenosarchaea group</taxon>
        <taxon>Halobacteria</taxon>
        <taxon>Halobacteriales</taxon>
        <taxon>Haloferacaceae</taxon>
        <taxon>Halorubrum</taxon>
    </lineage>
</organism>
<dbReference type="AlphaFoldDB" id="A0A1I3BUV6"/>
<dbReference type="OrthoDB" id="117900at2157"/>
<evidence type="ECO:0000259" key="1">
    <source>
        <dbReference type="Pfam" id="PF26222"/>
    </source>
</evidence>
<reference evidence="2 3" key="1">
    <citation type="submission" date="2016-10" db="EMBL/GenBank/DDBJ databases">
        <authorList>
            <person name="Varghese N."/>
            <person name="Submissions S."/>
        </authorList>
    </citation>
    <scope>NUCLEOTIDE SEQUENCE [LARGE SCALE GENOMIC DNA]</scope>
    <source>
        <strain evidence="2 3">CGMCC 1.6377</strain>
    </source>
</reference>
<dbReference type="RefSeq" id="WP_149785052.1">
    <property type="nucleotide sequence ID" value="NZ_BAAADP010000002.1"/>
</dbReference>
<dbReference type="Proteomes" id="UP000323537">
    <property type="component" value="Unassembled WGS sequence"/>
</dbReference>
<protein>
    <recommendedName>
        <fullName evidence="1">DUF8048 domain-containing protein</fullName>
    </recommendedName>
</protein>
<sequence length="508" mass="56813">MSDNECHVYQDRRVNTSYVGDPFVGVPVSRDIVESVAAQHSIEADSLARALREVRNKSLIGTEILFTGFDPLPVGRNDDGLLYVLAEADGCWDAAADQIGLTEDGRDAVATAHDRQVKKAVGDDEEWISSGFVVSCSEFPTDAIDDIVTVVGKTRLTNRQATIWILSQYVPGSDAIARILSVPDSIVRSDLATVDRTTRRSAEETRTLDVPGPLTRLEPDPQSSTWMGLGWSRWFDLRDWETLRKELPRRPGLYRVRHSRLPGLMYIGESGAEGGVRQRVGLGLSAGVNEADRQTGDKHGAARPLRRITDVVGGQMEVSVSTPPISSNRRHRRAIEATLVAICRREVGWTPMVQLNREPAEHVSGSYDELEQELKHISEQTSYTVPTWQPWRDVTAPRWLGLDWTEARPLSERDMIDSGGVHAFRLWREDTTGERWNRTIQEMGTTRSISSRLFKLQNEYGDDVCFSVVNLDGLSSDTQRRSRELDEARHDLIGAHYLATGVPPEAQF</sequence>
<evidence type="ECO:0000313" key="2">
    <source>
        <dbReference type="EMBL" id="SFH66084.1"/>
    </source>
</evidence>
<dbReference type="EMBL" id="FOPZ01000015">
    <property type="protein sequence ID" value="SFH66084.1"/>
    <property type="molecule type" value="Genomic_DNA"/>
</dbReference>
<feature type="domain" description="DUF8048" evidence="1">
    <location>
        <begin position="27"/>
        <end position="139"/>
    </location>
</feature>
<evidence type="ECO:0000313" key="3">
    <source>
        <dbReference type="Proteomes" id="UP000323537"/>
    </source>
</evidence>
<dbReference type="InterPro" id="IPR058361">
    <property type="entry name" value="DUF8048"/>
</dbReference>
<gene>
    <name evidence="2" type="ORF">SAMN04488066_11587</name>
</gene>
<accession>A0A1I3BUV6</accession>
<proteinExistence type="predicted"/>
<dbReference type="Pfam" id="PF26222">
    <property type="entry name" value="DUF8048"/>
    <property type="match status" value="1"/>
</dbReference>
<keyword evidence="3" id="KW-1185">Reference proteome</keyword>
<name>A0A1I3BUV6_9EURY</name>